<evidence type="ECO:0000256" key="2">
    <source>
        <dbReference type="ARBA" id="ARBA00022840"/>
    </source>
</evidence>
<keyword evidence="1" id="KW-0547">Nucleotide-binding</keyword>
<keyword evidence="5" id="KW-1185">Reference proteome</keyword>
<dbReference type="SUPFAM" id="SSF56112">
    <property type="entry name" value="Protein kinase-like (PK-like)"/>
    <property type="match status" value="1"/>
</dbReference>
<dbReference type="EMBL" id="LT629787">
    <property type="protein sequence ID" value="SDT87456.1"/>
    <property type="molecule type" value="Genomic_DNA"/>
</dbReference>
<dbReference type="PANTHER" id="PTHR33540:SF1">
    <property type="entry name" value="N-ACETYLMURAMATE_N-ACETYLGLUCOSAMINE KINASE"/>
    <property type="match status" value="1"/>
</dbReference>
<proteinExistence type="predicted"/>
<dbReference type="Gene3D" id="3.90.1200.10">
    <property type="match status" value="1"/>
</dbReference>
<dbReference type="Pfam" id="PF01636">
    <property type="entry name" value="APH"/>
    <property type="match status" value="1"/>
</dbReference>
<dbReference type="PANTHER" id="PTHR33540">
    <property type="entry name" value="TRNA THREONYLCARBAMOYLADENOSINE BIOSYNTHESIS PROTEIN TSAE"/>
    <property type="match status" value="1"/>
</dbReference>
<organism evidence="4 5">
    <name type="scientific">Halopseudomonas salegens</name>
    <dbReference type="NCBI Taxonomy" id="1434072"/>
    <lineage>
        <taxon>Bacteria</taxon>
        <taxon>Pseudomonadati</taxon>
        <taxon>Pseudomonadota</taxon>
        <taxon>Gammaproteobacteria</taxon>
        <taxon>Pseudomonadales</taxon>
        <taxon>Pseudomonadaceae</taxon>
        <taxon>Halopseudomonas</taxon>
    </lineage>
</organism>
<dbReference type="RefSeq" id="WP_092389468.1">
    <property type="nucleotide sequence ID" value="NZ_LT629787.1"/>
</dbReference>
<dbReference type="GO" id="GO:0005524">
    <property type="term" value="F:ATP binding"/>
    <property type="evidence" value="ECO:0007669"/>
    <property type="project" value="UniProtKB-KW"/>
</dbReference>
<dbReference type="OrthoDB" id="9809275at2"/>
<sequence>MMDAREVQLRQWLPAAIAQAAPELGPLPAAEPILSAASADASARRYFRWQQGDFSLIIMDAPPEQEDSRPFVRIAELMTEASVRVPRIFVSDLQQGFLLLEDMGQRTFLEQIQAGIYDSWLEQLFSAAIDSLVRWQQASRPGVLPPYDSAVLQRELELFPDWYVARHLQCSFSEVDRADWAELCQLLLASINAETRVFVHRDYMARNLMVPASGEPAVLDFQDALYGPASYDATSLFADAFFSWPEPRRDAWMHSYWQRARAAGIELPGDYAVFQRQYRLMGVQRHLKVLGIFARISYRDGKPRYLDDAPRFLAYLQSACQAEPELAPLQRLLARLELTP</sequence>
<evidence type="ECO:0000313" key="4">
    <source>
        <dbReference type="EMBL" id="SDT87456.1"/>
    </source>
</evidence>
<dbReference type="InterPro" id="IPR002575">
    <property type="entry name" value="Aminoglycoside_PTrfase"/>
</dbReference>
<evidence type="ECO:0000313" key="5">
    <source>
        <dbReference type="Proteomes" id="UP000243924"/>
    </source>
</evidence>
<feature type="domain" description="Aminoglycoside phosphotransferase" evidence="3">
    <location>
        <begin position="35"/>
        <end position="261"/>
    </location>
</feature>
<name>A0A1H2DX72_9GAMM</name>
<evidence type="ECO:0000259" key="3">
    <source>
        <dbReference type="Pfam" id="PF01636"/>
    </source>
</evidence>
<dbReference type="Proteomes" id="UP000243924">
    <property type="component" value="Chromosome I"/>
</dbReference>
<keyword evidence="2" id="KW-0067">ATP-binding</keyword>
<evidence type="ECO:0000256" key="1">
    <source>
        <dbReference type="ARBA" id="ARBA00022741"/>
    </source>
</evidence>
<dbReference type="InterPro" id="IPR011009">
    <property type="entry name" value="Kinase-like_dom_sf"/>
</dbReference>
<dbReference type="Gene3D" id="3.30.200.20">
    <property type="entry name" value="Phosphorylase Kinase, domain 1"/>
    <property type="match status" value="1"/>
</dbReference>
<dbReference type="STRING" id="1434072.SAMN05216210_0065"/>
<gene>
    <name evidence="4" type="ORF">SAMN05216210_0065</name>
</gene>
<protein>
    <recommendedName>
        <fullName evidence="3">Aminoglycoside phosphotransferase domain-containing protein</fullName>
    </recommendedName>
</protein>
<dbReference type="AlphaFoldDB" id="A0A1H2DX72"/>
<reference evidence="5" key="1">
    <citation type="submission" date="2016-10" db="EMBL/GenBank/DDBJ databases">
        <authorList>
            <person name="Varghese N."/>
            <person name="Submissions S."/>
        </authorList>
    </citation>
    <scope>NUCLEOTIDE SEQUENCE [LARGE SCALE GENOMIC DNA]</scope>
    <source>
        <strain evidence="5">CECT 8338</strain>
    </source>
</reference>
<accession>A0A1H2DX72</accession>